<dbReference type="InParanoid" id="A5DJ24"/>
<dbReference type="InterPro" id="IPR025638">
    <property type="entry name" value="DUF4336"/>
</dbReference>
<dbReference type="KEGG" id="pgu:PGUG_03275"/>
<proteinExistence type="predicted"/>
<gene>
    <name evidence="1" type="ORF">PGUG_03275</name>
</gene>
<name>A5DJ24_PICGU</name>
<dbReference type="Gene3D" id="3.60.15.10">
    <property type="entry name" value="Ribonuclease Z/Hydroxyacylglutathione hydrolase-like"/>
    <property type="match status" value="1"/>
</dbReference>
<dbReference type="EMBL" id="CH408158">
    <property type="protein sequence ID" value="EDK39177.2"/>
    <property type="molecule type" value="Genomic_DNA"/>
</dbReference>
<evidence type="ECO:0000313" key="1">
    <source>
        <dbReference type="EMBL" id="EDK39177.2"/>
    </source>
</evidence>
<dbReference type="AlphaFoldDB" id="A5DJ24"/>
<dbReference type="PANTHER" id="PTHR33835">
    <property type="entry name" value="YALI0C07656P"/>
    <property type="match status" value="1"/>
</dbReference>
<reference evidence="1 2" key="1">
    <citation type="journal article" date="2009" name="Nature">
        <title>Evolution of pathogenicity and sexual reproduction in eight Candida genomes.</title>
        <authorList>
            <person name="Butler G."/>
            <person name="Rasmussen M.D."/>
            <person name="Lin M.F."/>
            <person name="Santos M.A."/>
            <person name="Sakthikumar S."/>
            <person name="Munro C.A."/>
            <person name="Rheinbay E."/>
            <person name="Grabherr M."/>
            <person name="Forche A."/>
            <person name="Reedy J.L."/>
            <person name="Agrafioti I."/>
            <person name="Arnaud M.B."/>
            <person name="Bates S."/>
            <person name="Brown A.J."/>
            <person name="Brunke S."/>
            <person name="Costanzo M.C."/>
            <person name="Fitzpatrick D.A."/>
            <person name="de Groot P.W."/>
            <person name="Harris D."/>
            <person name="Hoyer L.L."/>
            <person name="Hube B."/>
            <person name="Klis F.M."/>
            <person name="Kodira C."/>
            <person name="Lennard N."/>
            <person name="Logue M.E."/>
            <person name="Martin R."/>
            <person name="Neiman A.M."/>
            <person name="Nikolaou E."/>
            <person name="Quail M.A."/>
            <person name="Quinn J."/>
            <person name="Santos M.C."/>
            <person name="Schmitzberger F.F."/>
            <person name="Sherlock G."/>
            <person name="Shah P."/>
            <person name="Silverstein K.A."/>
            <person name="Skrzypek M.S."/>
            <person name="Soll D."/>
            <person name="Staggs R."/>
            <person name="Stansfield I."/>
            <person name="Stumpf M.P."/>
            <person name="Sudbery P.E."/>
            <person name="Srikantha T."/>
            <person name="Zeng Q."/>
            <person name="Berman J."/>
            <person name="Berriman M."/>
            <person name="Heitman J."/>
            <person name="Gow N.A."/>
            <person name="Lorenz M.C."/>
            <person name="Birren B.W."/>
            <person name="Kellis M."/>
            <person name="Cuomo C.A."/>
        </authorList>
    </citation>
    <scope>NUCLEOTIDE SEQUENCE [LARGE SCALE GENOMIC DNA]</scope>
    <source>
        <strain evidence="2">ATCC 6260 / CBS 566 / DSM 6381 / JCM 1539 / NBRC 10279 / NRRL Y-324</strain>
    </source>
</reference>
<evidence type="ECO:0008006" key="3">
    <source>
        <dbReference type="Google" id="ProtNLM"/>
    </source>
</evidence>
<dbReference type="SUPFAM" id="SSF56281">
    <property type="entry name" value="Metallo-hydrolase/oxidoreductase"/>
    <property type="match status" value="1"/>
</dbReference>
<dbReference type="HOGENOM" id="CLU_056292_1_0_1"/>
<dbReference type="VEuPathDB" id="FungiDB:PGUG_03275"/>
<dbReference type="InterPro" id="IPR036866">
    <property type="entry name" value="RibonucZ/Hydroxyglut_hydro"/>
</dbReference>
<dbReference type="PANTHER" id="PTHR33835:SF1">
    <property type="entry name" value="METALLO-BETA-LACTAMASE DOMAIN-CONTAINING PROTEIN"/>
    <property type="match status" value="1"/>
</dbReference>
<dbReference type="OrthoDB" id="421671at2759"/>
<accession>A5DJ24</accession>
<keyword evidence="2" id="KW-1185">Reference proteome</keyword>
<dbReference type="GeneID" id="5125882"/>
<protein>
    <recommendedName>
        <fullName evidence="3">Metallo-beta-lactamase domain-containing protein</fullName>
    </recommendedName>
</protein>
<organism evidence="1 2">
    <name type="scientific">Meyerozyma guilliermondii (strain ATCC 6260 / CBS 566 / DSM 6381 / JCM 1539 / NBRC 10279 / NRRL Y-324)</name>
    <name type="common">Yeast</name>
    <name type="synonym">Candida guilliermondii</name>
    <dbReference type="NCBI Taxonomy" id="294746"/>
    <lineage>
        <taxon>Eukaryota</taxon>
        <taxon>Fungi</taxon>
        <taxon>Dikarya</taxon>
        <taxon>Ascomycota</taxon>
        <taxon>Saccharomycotina</taxon>
        <taxon>Pichiomycetes</taxon>
        <taxon>Debaryomycetaceae</taxon>
        <taxon>Meyerozyma</taxon>
    </lineage>
</organism>
<dbReference type="OMA" id="PENTARC"/>
<dbReference type="Proteomes" id="UP000001997">
    <property type="component" value="Unassembled WGS sequence"/>
</dbReference>
<dbReference type="eggNOG" id="ENOG502S1EZ">
    <property type="taxonomic scope" value="Eukaryota"/>
</dbReference>
<evidence type="ECO:0000313" key="2">
    <source>
        <dbReference type="Proteomes" id="UP000001997"/>
    </source>
</evidence>
<dbReference type="RefSeq" id="XP_001483894.2">
    <property type="nucleotide sequence ID" value="XM_001483844.1"/>
</dbReference>
<sequence length="297" mass="33070">MRIMQPAIGNFCIAMGYPTKIKAAVRKLNDSVVIVSCPFSYLGLFNIGARTALIQCEGGIVVWSPMIYGDYIVEGLQKLTGNSSSNPADYNVTHIVALSTEHYLGVDSFTAHFKKAKVISSEATTRVSVDYKLTDAIANKVITLNDITRANGSETEKGFNELEFVYLPLHFDKEVVVYLKPQKMLFQADILMNLGIHGTTTGDVVLEQYSPETGYPKGFNPHGWISFATRYFQPFSKVYNLTFTRLFPRAHLSKARKGLAAICDLDFETIVPAHGNVVTTRAKEAMRHVCRLENDLQ</sequence>